<dbReference type="EMBL" id="JBCGDP010000021">
    <property type="protein sequence ID" value="MEM0578241.1"/>
    <property type="molecule type" value="Genomic_DNA"/>
</dbReference>
<protein>
    <submittedName>
        <fullName evidence="1">Uncharacterized protein</fullName>
    </submittedName>
</protein>
<sequence length="48" mass="5536">MSPLFKKLNFKNHKAISVLNAPISFELEMTIMANETSIFTDEKKLDSY</sequence>
<name>A0ABU9NVE3_9FLAO</name>
<keyword evidence="2" id="KW-1185">Reference proteome</keyword>
<gene>
    <name evidence="1" type="ORF">WFZ86_17185</name>
</gene>
<proteinExistence type="predicted"/>
<evidence type="ECO:0000313" key="1">
    <source>
        <dbReference type="EMBL" id="MEM0578241.1"/>
    </source>
</evidence>
<dbReference type="RefSeq" id="WP_342693071.1">
    <property type="nucleotide sequence ID" value="NZ_JBCGDP010000021.1"/>
</dbReference>
<reference evidence="1 2" key="1">
    <citation type="submission" date="2024-03" db="EMBL/GenBank/DDBJ databases">
        <title>Two novel species of the genus Flavobacterium exhibiting potentially degradation of complex polysaccharides.</title>
        <authorList>
            <person name="Lian X."/>
        </authorList>
    </citation>
    <scope>NUCLEOTIDE SEQUENCE [LARGE SCALE GENOMIC DNA]</scope>
    <source>
        <strain evidence="1 2">N6</strain>
    </source>
</reference>
<comment type="caution">
    <text evidence="1">The sequence shown here is derived from an EMBL/GenBank/DDBJ whole genome shotgun (WGS) entry which is preliminary data.</text>
</comment>
<organism evidence="1 2">
    <name type="scientific">Flavobacterium polysaccharolyticum</name>
    <dbReference type="NCBI Taxonomy" id="3133148"/>
    <lineage>
        <taxon>Bacteria</taxon>
        <taxon>Pseudomonadati</taxon>
        <taxon>Bacteroidota</taxon>
        <taxon>Flavobacteriia</taxon>
        <taxon>Flavobacteriales</taxon>
        <taxon>Flavobacteriaceae</taxon>
        <taxon>Flavobacterium</taxon>
    </lineage>
</organism>
<dbReference type="Proteomes" id="UP001468798">
    <property type="component" value="Unassembled WGS sequence"/>
</dbReference>
<evidence type="ECO:0000313" key="2">
    <source>
        <dbReference type="Proteomes" id="UP001468798"/>
    </source>
</evidence>
<accession>A0ABU9NVE3</accession>